<reference evidence="1" key="1">
    <citation type="submission" date="2014-11" db="EMBL/GenBank/DDBJ databases">
        <authorList>
            <person name="Amaro Gonzalez C."/>
        </authorList>
    </citation>
    <scope>NUCLEOTIDE SEQUENCE</scope>
</reference>
<reference evidence="1" key="2">
    <citation type="journal article" date="2015" name="Fish Shellfish Immunol.">
        <title>Early steps in the European eel (Anguilla anguilla)-Vibrio vulnificus interaction in the gills: Role of the RtxA13 toxin.</title>
        <authorList>
            <person name="Callol A."/>
            <person name="Pajuelo D."/>
            <person name="Ebbesson L."/>
            <person name="Teles M."/>
            <person name="MacKenzie S."/>
            <person name="Amaro C."/>
        </authorList>
    </citation>
    <scope>NUCLEOTIDE SEQUENCE</scope>
</reference>
<sequence length="28" mass="3206">MHKHQPSNMKALALVEECVAEYLLCAFE</sequence>
<name>A0A0E9RTB1_ANGAN</name>
<accession>A0A0E9RTB1</accession>
<evidence type="ECO:0000313" key="1">
    <source>
        <dbReference type="EMBL" id="JAH32384.1"/>
    </source>
</evidence>
<proteinExistence type="predicted"/>
<dbReference type="EMBL" id="GBXM01076193">
    <property type="protein sequence ID" value="JAH32384.1"/>
    <property type="molecule type" value="Transcribed_RNA"/>
</dbReference>
<dbReference type="AlphaFoldDB" id="A0A0E9RTB1"/>
<organism evidence="1">
    <name type="scientific">Anguilla anguilla</name>
    <name type="common">European freshwater eel</name>
    <name type="synonym">Muraena anguilla</name>
    <dbReference type="NCBI Taxonomy" id="7936"/>
    <lineage>
        <taxon>Eukaryota</taxon>
        <taxon>Metazoa</taxon>
        <taxon>Chordata</taxon>
        <taxon>Craniata</taxon>
        <taxon>Vertebrata</taxon>
        <taxon>Euteleostomi</taxon>
        <taxon>Actinopterygii</taxon>
        <taxon>Neopterygii</taxon>
        <taxon>Teleostei</taxon>
        <taxon>Anguilliformes</taxon>
        <taxon>Anguillidae</taxon>
        <taxon>Anguilla</taxon>
    </lineage>
</organism>
<protein>
    <submittedName>
        <fullName evidence="1">Uncharacterized protein</fullName>
    </submittedName>
</protein>